<dbReference type="Proteomes" id="UP000035352">
    <property type="component" value="Chromosome"/>
</dbReference>
<dbReference type="AlphaFoldDB" id="A0A0G3BJ03"/>
<dbReference type="EMBL" id="CP011371">
    <property type="protein sequence ID" value="AKJ27978.1"/>
    <property type="molecule type" value="Genomic_DNA"/>
</dbReference>
<dbReference type="KEGG" id="pbh:AAW51_1287"/>
<keyword evidence="1" id="KW-0472">Membrane</keyword>
<sequence>MPVYYDRLAPHRSHLGQGHGFRVVFAVLFSHAFFCISVALMLGSSP</sequence>
<name>A0A0G3BJ03_9BURK</name>
<dbReference type="RefSeq" id="WP_157359640.1">
    <property type="nucleotide sequence ID" value="NZ_CP011371.1"/>
</dbReference>
<keyword evidence="1" id="KW-0812">Transmembrane</keyword>
<keyword evidence="1" id="KW-1133">Transmembrane helix</keyword>
<evidence type="ECO:0000313" key="2">
    <source>
        <dbReference type="EMBL" id="AKJ27978.1"/>
    </source>
</evidence>
<keyword evidence="3" id="KW-1185">Reference proteome</keyword>
<reference evidence="2 3" key="1">
    <citation type="submission" date="2015-05" db="EMBL/GenBank/DDBJ databases">
        <authorList>
            <person name="Tang B."/>
            <person name="Yu Y."/>
        </authorList>
    </citation>
    <scope>NUCLEOTIDE SEQUENCE [LARGE SCALE GENOMIC DNA]</scope>
    <source>
        <strain evidence="2 3">DSM 7029</strain>
    </source>
</reference>
<organism evidence="2 3">
    <name type="scientific">Caldimonas brevitalea</name>
    <dbReference type="NCBI Taxonomy" id="413882"/>
    <lineage>
        <taxon>Bacteria</taxon>
        <taxon>Pseudomonadati</taxon>
        <taxon>Pseudomonadota</taxon>
        <taxon>Betaproteobacteria</taxon>
        <taxon>Burkholderiales</taxon>
        <taxon>Sphaerotilaceae</taxon>
        <taxon>Caldimonas</taxon>
    </lineage>
</organism>
<gene>
    <name evidence="2" type="ORF">AAW51_1287</name>
</gene>
<proteinExistence type="predicted"/>
<evidence type="ECO:0000256" key="1">
    <source>
        <dbReference type="SAM" id="Phobius"/>
    </source>
</evidence>
<feature type="transmembrane region" description="Helical" evidence="1">
    <location>
        <begin position="20"/>
        <end position="42"/>
    </location>
</feature>
<evidence type="ECO:0000313" key="3">
    <source>
        <dbReference type="Proteomes" id="UP000035352"/>
    </source>
</evidence>
<protein>
    <submittedName>
        <fullName evidence="2">Uncharacterized protein</fullName>
    </submittedName>
</protein>
<accession>A0A0G3BJ03</accession>